<dbReference type="PANTHER" id="PTHR10584:SF166">
    <property type="entry name" value="RIBOKINASE"/>
    <property type="match status" value="1"/>
</dbReference>
<dbReference type="PROSITE" id="PS00584">
    <property type="entry name" value="PFKB_KINASES_2"/>
    <property type="match status" value="1"/>
</dbReference>
<comment type="similarity">
    <text evidence="1">Belongs to the carbohydrate kinase PfkB family.</text>
</comment>
<dbReference type="EC" id="2.7.1.73" evidence="5"/>
<sequence length="298" mass="32369">MIHVVGHTAIDHISRVVALPQKNASTTISDRTILFGGGAANIAAGVARLGGKVTLLSAVGSDFAGSEYERWLEGQGVVLQLYRVPDRHTPTAFMFTDPAGDQVTFFEWGASDIFRISDPPALPFVHMATADPVYNVKVAEKAGFASFDPGQDLHRYTAEQLQDVISRISLLFANQHEVDLMCRLLRCTREELIAEVPMAVFTMGAHGSTLYAGGAEHHIPALPVRLADPTGAGDAYRAGFLSAYAQGCDPLVCCRIGTVTASFVVEVPGCQTNLPDHPMMKARYQNYFGRLDEHVREH</sequence>
<reference evidence="5" key="1">
    <citation type="journal article" date="2015" name="Proc. Natl. Acad. Sci. U.S.A.">
        <title>Networks of energetic and metabolic interactions define dynamics in microbial communities.</title>
        <authorList>
            <person name="Embree M."/>
            <person name="Liu J.K."/>
            <person name="Al-Bassam M.M."/>
            <person name="Zengler K."/>
        </authorList>
    </citation>
    <scope>NUCLEOTIDE SEQUENCE</scope>
</reference>
<dbReference type="Gene3D" id="3.40.1190.20">
    <property type="match status" value="1"/>
</dbReference>
<proteinExistence type="inferred from homology"/>
<dbReference type="InterPro" id="IPR002139">
    <property type="entry name" value="Ribo/fructo_kinase"/>
</dbReference>
<evidence type="ECO:0000313" key="5">
    <source>
        <dbReference type="EMBL" id="KUG13442.1"/>
    </source>
</evidence>
<dbReference type="CDD" id="cd01942">
    <property type="entry name" value="ribokinase_group_A"/>
    <property type="match status" value="1"/>
</dbReference>
<dbReference type="GO" id="GO:0006796">
    <property type="term" value="P:phosphate-containing compound metabolic process"/>
    <property type="evidence" value="ECO:0007669"/>
    <property type="project" value="UniProtKB-ARBA"/>
</dbReference>
<dbReference type="PRINTS" id="PR00990">
    <property type="entry name" value="RIBOKINASE"/>
</dbReference>
<evidence type="ECO:0000256" key="2">
    <source>
        <dbReference type="ARBA" id="ARBA00022679"/>
    </source>
</evidence>
<comment type="caution">
    <text evidence="5">The sequence shown here is derived from an EMBL/GenBank/DDBJ whole genome shotgun (WGS) entry which is preliminary data.</text>
</comment>
<keyword evidence="3 5" id="KW-0418">Kinase</keyword>
<evidence type="ECO:0000256" key="3">
    <source>
        <dbReference type="ARBA" id="ARBA00022777"/>
    </source>
</evidence>
<dbReference type="InterPro" id="IPR011611">
    <property type="entry name" value="PfkB_dom"/>
</dbReference>
<keyword evidence="2 5" id="KW-0808">Transferase</keyword>
<dbReference type="EMBL" id="LNQE01001716">
    <property type="protein sequence ID" value="KUG13442.1"/>
    <property type="molecule type" value="Genomic_DNA"/>
</dbReference>
<organism evidence="5">
    <name type="scientific">hydrocarbon metagenome</name>
    <dbReference type="NCBI Taxonomy" id="938273"/>
    <lineage>
        <taxon>unclassified sequences</taxon>
        <taxon>metagenomes</taxon>
        <taxon>ecological metagenomes</taxon>
    </lineage>
</organism>
<evidence type="ECO:0000259" key="4">
    <source>
        <dbReference type="Pfam" id="PF00294"/>
    </source>
</evidence>
<dbReference type="InterPro" id="IPR002173">
    <property type="entry name" value="Carboh/pur_kinase_PfkB_CS"/>
</dbReference>
<protein>
    <submittedName>
        <fullName evidence="5">Inosine-guanosine kinase</fullName>
        <ecNumber evidence="5">2.7.1.73</ecNumber>
    </submittedName>
</protein>
<dbReference type="Pfam" id="PF00294">
    <property type="entry name" value="PfkB"/>
    <property type="match status" value="1"/>
</dbReference>
<gene>
    <name evidence="5" type="ORF">ASZ90_016369</name>
</gene>
<evidence type="ECO:0000256" key="1">
    <source>
        <dbReference type="ARBA" id="ARBA00010688"/>
    </source>
</evidence>
<name>A0A0W8EYG4_9ZZZZ</name>
<dbReference type="PROSITE" id="PS00583">
    <property type="entry name" value="PFKB_KINASES_1"/>
    <property type="match status" value="1"/>
</dbReference>
<accession>A0A0W8EYG4</accession>
<dbReference type="InterPro" id="IPR029056">
    <property type="entry name" value="Ribokinase-like"/>
</dbReference>
<dbReference type="PANTHER" id="PTHR10584">
    <property type="entry name" value="SUGAR KINASE"/>
    <property type="match status" value="1"/>
</dbReference>
<dbReference type="GO" id="GO:0016301">
    <property type="term" value="F:kinase activity"/>
    <property type="evidence" value="ECO:0007669"/>
    <property type="project" value="UniProtKB-KW"/>
</dbReference>
<dbReference type="SUPFAM" id="SSF53613">
    <property type="entry name" value="Ribokinase-like"/>
    <property type="match status" value="1"/>
</dbReference>
<feature type="domain" description="Carbohydrate kinase PfkB" evidence="4">
    <location>
        <begin position="2"/>
        <end position="276"/>
    </location>
</feature>
<dbReference type="AlphaFoldDB" id="A0A0W8EYG4"/>